<gene>
    <name evidence="2" type="ORF">SAMN04487865_100191</name>
</gene>
<dbReference type="EMBL" id="FOSF01000001">
    <property type="protein sequence ID" value="SFJ73695.1"/>
    <property type="molecule type" value="Genomic_DNA"/>
</dbReference>
<dbReference type="OrthoDB" id="9945794at2"/>
<accession>A0A662Z646</accession>
<name>A0A662Z646_9GAMM</name>
<keyword evidence="3" id="KW-1185">Reference proteome</keyword>
<dbReference type="Proteomes" id="UP000243374">
    <property type="component" value="Unassembled WGS sequence"/>
</dbReference>
<sequence>MSDFSVNRNTVSNVNLGNNIPHAPNVEPSSNQNPELNDAENLNGILQRNNSNNVRPSREELLQTMQRIAGNLQNNGINNQISNKEKLFFLINIDKAVINSVHSEHAPHLAKLQELASECDLAFKKEVLDLIEDFDCFKKMGQTYKKATSNSQKAFLDLGVAFLLTANFFKDFKASCNIATLDQNLVLTVQGMICELMACGEKNVEGILSKINQLLDGMPDENKTKGADALKKFKNNIKSIADNKLGTASDIKKIHSEYKNACENLSSVNPDTLKLTVPNSKLTTMNGEIPSECGLIAIYDDSETAEKISDIDRNFYPKLSALKELSKDFDITLKAKNLRGESLSNLYTRLEQEASSNTFLKNKLDDFSRKAFDEIGKRVVDLLHNAGSNFNLANELTKIGDAIGKQLNPEHSKALSKVVSLNLAKMPAINGVKETPNLRALQSLMQKISTNPKLQEHFSKIMQLLSFTGFNITSFAGLLGIDSDKEPKIAETRSVEVILKMVDVLASPKDGPAFIDSLASTVLPDLVSSETFNAMLSMLSNLGNDELTQKCGKYQDLAIIKQAALKDFKPEVLSDYVKLYGAPPTPEEIAFNPDHFKDYSLQQALNKIINAKPKDIDSKTLNTVLTAACETRKVPHLSVIWNTVLNTTYHAHMAEKLEKKQISEVPKNVFSMTLSEAMGKKEDANRQLSSGELALREFNNSLSDGVKELMSSKAQGMIRNKGQSDDLVSITEALNSNNEYYTALGAIRNESFEGKRQKAVGQMREELFLIDRNYTMKDDYSLKKITSEDELIKHNVNKHQLIDSINVKYKNLSDNFVTLMKKSEAPLQNPALLELLDAQGLEPGQIPKGEDVAVTLIALRDNLVDDLSMLSMDTLRNNGISDPSKLDFSESDFKYGAELNNFIAKKNLMEANGIDSSMLNDPNFSDERMSAFNQKCDEALAVLKNALASQVIVKPLSQFTKLCVAKYMQISLLRHGESYSQFIAKEEGAKYIEKNGDSEESLKQARILTFTRNMEFVKHLSSLSLNPATTDNSMISLEKLVLNDLCQSMGFETEIEDEMYKQISNPHFDENQKKEIIKSLKVNSQNVDLSSFGVGDPRGGRSEFSRDLMDLSSFNGSEFNSKLKEFVQKHLSEKNLSKADALLSYINHDDSEEGAVSVALKSAFKEDSFTNNAVLMRVQNSFDSDYKHVFETSKEQRSEIGKSQSELISQIDSKLLGDSHIRALVRLALSYAAAKLGYYDRKSLLDAYQNDELDEKGKKRVEDEMTKALNLRGIDSNLARLIVKARMNQGKISHAFARSFSQVKQMAFTVLGSIAGMFRARKRSEAETQLRRQLKFENALACVTEMVKNVGRDNVKYIDEDKQFKLNINPLKDVDSIFGTALGKNGFVSLKTSLAILNKNGLVISRDGAGKIRLDINTSTLANLSANVGSTAKIGTLDLEGKAGKGKTLNLKFDSDEEASVFITKLFCSKLKADDVRLAAEAALGSNTQKAGGISVTENLSDRVKYQMVRSDVKEGAYAYAEKEYAKKHPFLNRIFNNVDFGKLNIGISGSTKKGTMSDNSGRIIQTHSTWSSKAEFSAVQLKAKVKSTENYIKDALQTVSADVQKLDKNIDKYFNDKAKKTENSSYETYHTVHISDITGMIDSAKDTTVLSKLTSDHISILKRDGFINDAVAESLEKYVDSDDVVSVSIDMQLKQSVIKAYKDDPDGLSKAADDVGKNYECKSFRIEVSDTKKSVKSFDLLNIASMGYLSFSREVTAKGNMILSFERTKL</sequence>
<feature type="compositionally biased region" description="Polar residues" evidence="1">
    <location>
        <begin position="1"/>
        <end position="18"/>
    </location>
</feature>
<proteinExistence type="predicted"/>
<feature type="region of interest" description="Disordered" evidence="1">
    <location>
        <begin position="1"/>
        <end position="38"/>
    </location>
</feature>
<reference evidence="2 3" key="1">
    <citation type="submission" date="2016-10" db="EMBL/GenBank/DDBJ databases">
        <authorList>
            <person name="Varghese N."/>
            <person name="Submissions S."/>
        </authorList>
    </citation>
    <scope>NUCLEOTIDE SEQUENCE [LARGE SCALE GENOMIC DNA]</scope>
    <source>
        <strain evidence="2 3">22B</strain>
    </source>
</reference>
<organism evidence="2 3">
    <name type="scientific">Succinivibrio dextrinosolvens</name>
    <dbReference type="NCBI Taxonomy" id="83771"/>
    <lineage>
        <taxon>Bacteria</taxon>
        <taxon>Pseudomonadati</taxon>
        <taxon>Pseudomonadota</taxon>
        <taxon>Gammaproteobacteria</taxon>
        <taxon>Aeromonadales</taxon>
        <taxon>Succinivibrionaceae</taxon>
        <taxon>Succinivibrio</taxon>
    </lineage>
</organism>
<evidence type="ECO:0000313" key="3">
    <source>
        <dbReference type="Proteomes" id="UP000243374"/>
    </source>
</evidence>
<evidence type="ECO:0000256" key="1">
    <source>
        <dbReference type="SAM" id="MobiDB-lite"/>
    </source>
</evidence>
<protein>
    <submittedName>
        <fullName evidence="2">Uncharacterized protein</fullName>
    </submittedName>
</protein>
<evidence type="ECO:0000313" key="2">
    <source>
        <dbReference type="EMBL" id="SFJ73695.1"/>
    </source>
</evidence>
<dbReference type="RefSeq" id="WP_074837912.1">
    <property type="nucleotide sequence ID" value="NZ_CP047056.1"/>
</dbReference>